<feature type="domain" description="Arrestin C-terminal-like" evidence="2">
    <location>
        <begin position="419"/>
        <end position="602"/>
    </location>
</feature>
<dbReference type="Proteomes" id="UP000007431">
    <property type="component" value="Unassembled WGS sequence"/>
</dbReference>
<feature type="region of interest" description="Disordered" evidence="1">
    <location>
        <begin position="283"/>
        <end position="338"/>
    </location>
</feature>
<reference evidence="3 4" key="1">
    <citation type="journal article" date="2010" name="Nat. Biotechnol.">
        <title>Genome sequence of the model mushroom Schizophyllum commune.</title>
        <authorList>
            <person name="Ohm R.A."/>
            <person name="de Jong J.F."/>
            <person name="Lugones L.G."/>
            <person name="Aerts A."/>
            <person name="Kothe E."/>
            <person name="Stajich J.E."/>
            <person name="de Vries R.P."/>
            <person name="Record E."/>
            <person name="Levasseur A."/>
            <person name="Baker S.E."/>
            <person name="Bartholomew K.A."/>
            <person name="Coutinho P.M."/>
            <person name="Erdmann S."/>
            <person name="Fowler T.J."/>
            <person name="Gathman A.C."/>
            <person name="Lombard V."/>
            <person name="Henrissat B."/>
            <person name="Knabe N."/>
            <person name="Kuees U."/>
            <person name="Lilly W.W."/>
            <person name="Lindquist E."/>
            <person name="Lucas S."/>
            <person name="Magnuson J.K."/>
            <person name="Piumi F."/>
            <person name="Raudaskoski M."/>
            <person name="Salamov A."/>
            <person name="Schmutz J."/>
            <person name="Schwarze F.W.M.R."/>
            <person name="vanKuyk P.A."/>
            <person name="Horton J.S."/>
            <person name="Grigoriev I.V."/>
            <person name="Woesten H.A.B."/>
        </authorList>
    </citation>
    <scope>NUCLEOTIDE SEQUENCE [LARGE SCALE GENOMIC DNA]</scope>
    <source>
        <strain evidence="4">H4-8 / FGSC 9210</strain>
    </source>
</reference>
<dbReference type="FunCoup" id="D8PL91">
    <property type="interactions" value="301"/>
</dbReference>
<keyword evidence="4" id="KW-1185">Reference proteome</keyword>
<evidence type="ECO:0000313" key="4">
    <source>
        <dbReference type="Proteomes" id="UP000007431"/>
    </source>
</evidence>
<proteinExistence type="predicted"/>
<dbReference type="SMART" id="SM01017">
    <property type="entry name" value="Arrestin_C"/>
    <property type="match status" value="1"/>
</dbReference>
<dbReference type="PANTHER" id="PTHR11188">
    <property type="entry name" value="ARRESTIN DOMAIN CONTAINING PROTEIN"/>
    <property type="match status" value="1"/>
</dbReference>
<dbReference type="InterPro" id="IPR050357">
    <property type="entry name" value="Arrestin_domain-protein"/>
</dbReference>
<dbReference type="Pfam" id="PF00339">
    <property type="entry name" value="Arrestin_N"/>
    <property type="match status" value="1"/>
</dbReference>
<feature type="non-terminal residue" evidence="3">
    <location>
        <position position="698"/>
    </location>
</feature>
<dbReference type="Pfam" id="PF02752">
    <property type="entry name" value="Arrestin_C"/>
    <property type="match status" value="1"/>
</dbReference>
<feature type="compositionally biased region" description="Polar residues" evidence="1">
    <location>
        <begin position="119"/>
        <end position="130"/>
    </location>
</feature>
<accession>D8PL91</accession>
<dbReference type="PANTHER" id="PTHR11188:SF17">
    <property type="entry name" value="FI21816P1"/>
    <property type="match status" value="1"/>
</dbReference>
<feature type="compositionally biased region" description="Basic residues" evidence="1">
    <location>
        <begin position="249"/>
        <end position="268"/>
    </location>
</feature>
<dbReference type="HOGENOM" id="CLU_007709_0_0_1"/>
<protein>
    <recommendedName>
        <fullName evidence="2">Arrestin C-terminal-like domain-containing protein</fullName>
    </recommendedName>
</protein>
<feature type="compositionally biased region" description="Basic residues" evidence="1">
    <location>
        <begin position="307"/>
        <end position="316"/>
    </location>
</feature>
<evidence type="ECO:0000313" key="3">
    <source>
        <dbReference type="EMBL" id="EFJ02725.1"/>
    </source>
</evidence>
<feature type="region of interest" description="Disordered" evidence="1">
    <location>
        <begin position="672"/>
        <end position="698"/>
    </location>
</feature>
<dbReference type="Gene3D" id="2.60.40.640">
    <property type="match status" value="2"/>
</dbReference>
<dbReference type="OMA" id="PWELATN"/>
<dbReference type="InParanoid" id="D8PL91"/>
<gene>
    <name evidence="3" type="ORF">SCHCODRAFT_104606</name>
</gene>
<dbReference type="GO" id="GO:0005886">
    <property type="term" value="C:plasma membrane"/>
    <property type="evidence" value="ECO:0007669"/>
    <property type="project" value="TreeGrafter"/>
</dbReference>
<feature type="compositionally biased region" description="Acidic residues" evidence="1">
    <location>
        <begin position="324"/>
        <end position="333"/>
    </location>
</feature>
<sequence length="698" mass="76334">MPNPHSSKKSHVHVRLNESALFLRVPSDPESADEAPQAPASLRGLLIVHLTKPARICSIDVELVGTSQVQWPDGLGTHHVEYTDTARIYHQSQTLFKSQPKPRRASSVGPGIFLEQDDSSQPSVSNSASGSAEGMIESVPTLLTPPRAPWADVVPSPPYTPTREEADDYFRHHPPQAFSTTPMDSFPSIGQLTTSRSNPNLSLPPPPNLSMPGVRPSPSAPESRRSTPSSTRQSSPVITPSSSKEAAHSKHASFHPHSHSHSHSRSFHLPHLPVPHLFSSWRQKSPKVEHAHSHDHEETRGADDRRSRSRAVRSKSKPPPATAFDEDEEDDVLPPEPSLGWKEFPAGTYTYPISFTVPGNAPPSLETEFGSVVWKLNATVQRQGAFATRLHESHTVTVITCPTEDDTEDTANIIVERSWHEQLQYALTISARSFFIGATVPFSLTLLPLTKVRIHRLALFVEEQTVYLAHQDETARTDPVLRVPLMMIKHEVGGPILPLDGDVRKSPLHVLAQSSADAQQEDLDDLASTWTGPGPWRVSGTARVPNLLRPTNRNRRAGVMVTHAAKFLIRVESDQEMDPKTGRRKLYDVTVQTPIQVFSSRCDPGALCLPQYSEGAGGREARDGRTGSDSSDVSIAAIDEVNADPRQIPSLAGGALQHLFGRNAHFERLIAGQESESGEAPPAYDRLEGSRLASAVSG</sequence>
<evidence type="ECO:0000256" key="1">
    <source>
        <dbReference type="SAM" id="MobiDB-lite"/>
    </source>
</evidence>
<dbReference type="VEuPathDB" id="FungiDB:SCHCODRAFT_02609461"/>
<dbReference type="InterPro" id="IPR011021">
    <property type="entry name" value="Arrestin-like_N"/>
</dbReference>
<organism evidence="4">
    <name type="scientific">Schizophyllum commune (strain H4-8 / FGSC 9210)</name>
    <name type="common">Split gill fungus</name>
    <dbReference type="NCBI Taxonomy" id="578458"/>
    <lineage>
        <taxon>Eukaryota</taxon>
        <taxon>Fungi</taxon>
        <taxon>Dikarya</taxon>
        <taxon>Basidiomycota</taxon>
        <taxon>Agaricomycotina</taxon>
        <taxon>Agaricomycetes</taxon>
        <taxon>Agaricomycetidae</taxon>
        <taxon>Agaricales</taxon>
        <taxon>Schizophyllaceae</taxon>
        <taxon>Schizophyllum</taxon>
    </lineage>
</organism>
<feature type="region of interest" description="Disordered" evidence="1">
    <location>
        <begin position="93"/>
        <end position="268"/>
    </location>
</feature>
<dbReference type="GO" id="GO:0031625">
    <property type="term" value="F:ubiquitin protein ligase binding"/>
    <property type="evidence" value="ECO:0007669"/>
    <property type="project" value="TreeGrafter"/>
</dbReference>
<dbReference type="GO" id="GO:0030674">
    <property type="term" value="F:protein-macromolecule adaptor activity"/>
    <property type="evidence" value="ECO:0007669"/>
    <property type="project" value="TreeGrafter"/>
</dbReference>
<dbReference type="GO" id="GO:0070086">
    <property type="term" value="P:ubiquitin-dependent endocytosis"/>
    <property type="evidence" value="ECO:0007669"/>
    <property type="project" value="TreeGrafter"/>
</dbReference>
<feature type="compositionally biased region" description="Low complexity" evidence="1">
    <location>
        <begin position="216"/>
        <end position="244"/>
    </location>
</feature>
<dbReference type="eggNOG" id="KOG3780">
    <property type="taxonomic scope" value="Eukaryota"/>
</dbReference>
<feature type="compositionally biased region" description="Basic and acidic residues" evidence="1">
    <location>
        <begin position="286"/>
        <end position="306"/>
    </location>
</feature>
<dbReference type="AlphaFoldDB" id="D8PL91"/>
<dbReference type="GO" id="GO:0005829">
    <property type="term" value="C:cytosol"/>
    <property type="evidence" value="ECO:0007669"/>
    <property type="project" value="TreeGrafter"/>
</dbReference>
<name>D8PL91_SCHCM</name>
<feature type="compositionally biased region" description="Basic and acidic residues" evidence="1">
    <location>
        <begin position="162"/>
        <end position="171"/>
    </location>
</feature>
<evidence type="ECO:0000259" key="2">
    <source>
        <dbReference type="SMART" id="SM01017"/>
    </source>
</evidence>
<dbReference type="InterPro" id="IPR014752">
    <property type="entry name" value="Arrestin-like_C"/>
</dbReference>
<dbReference type="STRING" id="578458.D8PL91"/>
<feature type="compositionally biased region" description="Polar residues" evidence="1">
    <location>
        <begin position="177"/>
        <end position="196"/>
    </location>
</feature>
<dbReference type="InterPro" id="IPR011022">
    <property type="entry name" value="Arrestin_C-like"/>
</dbReference>
<dbReference type="EMBL" id="GL377302">
    <property type="protein sequence ID" value="EFJ02725.1"/>
    <property type="molecule type" value="Genomic_DNA"/>
</dbReference>